<feature type="repeat" description="PPR" evidence="2">
    <location>
        <begin position="76"/>
        <end position="110"/>
    </location>
</feature>
<dbReference type="FunFam" id="1.25.40.10:FF:000158">
    <property type="entry name" value="pentatricopeptide repeat-containing protein At2g33680"/>
    <property type="match status" value="1"/>
</dbReference>
<dbReference type="GO" id="GO:0009451">
    <property type="term" value="P:RNA modification"/>
    <property type="evidence" value="ECO:0007669"/>
    <property type="project" value="UniProtKB-ARBA"/>
</dbReference>
<dbReference type="Pfam" id="PF01535">
    <property type="entry name" value="PPR"/>
    <property type="match status" value="3"/>
</dbReference>
<dbReference type="InterPro" id="IPR011990">
    <property type="entry name" value="TPR-like_helical_dom_sf"/>
</dbReference>
<dbReference type="GO" id="GO:0099402">
    <property type="term" value="P:plant organ development"/>
    <property type="evidence" value="ECO:0007669"/>
    <property type="project" value="UniProtKB-ARBA"/>
</dbReference>
<dbReference type="PANTHER" id="PTHR24015">
    <property type="entry name" value="OS07G0578800 PROTEIN-RELATED"/>
    <property type="match status" value="1"/>
</dbReference>
<dbReference type="InterPro" id="IPR002885">
    <property type="entry name" value="PPR_rpt"/>
</dbReference>
<dbReference type="SUPFAM" id="SSF48576">
    <property type="entry name" value="Terpenoid synthases"/>
    <property type="match status" value="1"/>
</dbReference>
<accession>A0ABD3C9R7</accession>
<dbReference type="FunFam" id="1.25.40.10:FF:000381">
    <property type="entry name" value="Pentatricopeptide repeat-containing protein"/>
    <property type="match status" value="1"/>
</dbReference>
<evidence type="ECO:0008006" key="5">
    <source>
        <dbReference type="Google" id="ProtNLM"/>
    </source>
</evidence>
<sequence>MQTKEGYRSNKFTVCSALSASAAIQSLRLGKEIHGHIIRTGLDSDAFVWSALLDVYGKCGSLHEARYIFDRTSGTDFVSWTTMIDRYFGDGKLDEGLSLFSDFLNSGIKPNDFTFAGVLNACAHQTAEELGRQVHGYMIRTGFNPYSFAASALVHMYTKCGSVERAHKVFNWLPKPHLVSFTSLINGYAQNGQPHEDLNLFDLLLKSGIRPDHISFVGVLSACTHTGLVEKGLEYFYSINVKHGMSHTADHYACVVDLLSRSGRFKEAEEIINEMPMEPNKFLWANLLGVVEFMEITNSPSGPPKL</sequence>
<comment type="caution">
    <text evidence="3">The sequence shown here is derived from an EMBL/GenBank/DDBJ whole genome shotgun (WGS) entry which is preliminary data.</text>
</comment>
<gene>
    <name evidence="3" type="ORF">CASFOL_029862</name>
</gene>
<dbReference type="Proteomes" id="UP001632038">
    <property type="component" value="Unassembled WGS sequence"/>
</dbReference>
<proteinExistence type="predicted"/>
<reference evidence="4" key="1">
    <citation type="journal article" date="2024" name="IScience">
        <title>Strigolactones Initiate the Formation of Haustorium-like Structures in Castilleja.</title>
        <authorList>
            <person name="Buerger M."/>
            <person name="Peterson D."/>
            <person name="Chory J."/>
        </authorList>
    </citation>
    <scope>NUCLEOTIDE SEQUENCE [LARGE SCALE GENOMIC DNA]</scope>
</reference>
<dbReference type="AlphaFoldDB" id="A0ABD3C9R7"/>
<evidence type="ECO:0000256" key="1">
    <source>
        <dbReference type="ARBA" id="ARBA00022737"/>
    </source>
</evidence>
<dbReference type="InterPro" id="IPR008949">
    <property type="entry name" value="Isoprenoid_synthase_dom_sf"/>
</dbReference>
<evidence type="ECO:0000313" key="3">
    <source>
        <dbReference type="EMBL" id="KAL3626313.1"/>
    </source>
</evidence>
<dbReference type="PANTHER" id="PTHR24015:SF97">
    <property type="entry name" value="OS03G0235200 PROTEIN"/>
    <property type="match status" value="1"/>
</dbReference>
<protein>
    <recommendedName>
        <fullName evidence="5">Pentatricopeptide repeat-containing protein</fullName>
    </recommendedName>
</protein>
<feature type="repeat" description="PPR" evidence="2">
    <location>
        <begin position="177"/>
        <end position="211"/>
    </location>
</feature>
<keyword evidence="4" id="KW-1185">Reference proteome</keyword>
<dbReference type="Pfam" id="PF13041">
    <property type="entry name" value="PPR_2"/>
    <property type="match status" value="2"/>
</dbReference>
<dbReference type="EMBL" id="JAVIJP010000047">
    <property type="protein sequence ID" value="KAL3626313.1"/>
    <property type="molecule type" value="Genomic_DNA"/>
</dbReference>
<organism evidence="3 4">
    <name type="scientific">Castilleja foliolosa</name>
    <dbReference type="NCBI Taxonomy" id="1961234"/>
    <lineage>
        <taxon>Eukaryota</taxon>
        <taxon>Viridiplantae</taxon>
        <taxon>Streptophyta</taxon>
        <taxon>Embryophyta</taxon>
        <taxon>Tracheophyta</taxon>
        <taxon>Spermatophyta</taxon>
        <taxon>Magnoliopsida</taxon>
        <taxon>eudicotyledons</taxon>
        <taxon>Gunneridae</taxon>
        <taxon>Pentapetalae</taxon>
        <taxon>asterids</taxon>
        <taxon>lamiids</taxon>
        <taxon>Lamiales</taxon>
        <taxon>Orobanchaceae</taxon>
        <taxon>Pedicularideae</taxon>
        <taxon>Castillejinae</taxon>
        <taxon>Castilleja</taxon>
    </lineage>
</organism>
<name>A0ABD3C9R7_9LAMI</name>
<dbReference type="NCBIfam" id="TIGR00756">
    <property type="entry name" value="PPR"/>
    <property type="match status" value="4"/>
</dbReference>
<evidence type="ECO:0000256" key="2">
    <source>
        <dbReference type="PROSITE-ProRule" id="PRU00708"/>
    </source>
</evidence>
<dbReference type="InterPro" id="IPR046960">
    <property type="entry name" value="PPR_At4g14850-like_plant"/>
</dbReference>
<keyword evidence="1" id="KW-0677">Repeat</keyword>
<dbReference type="Gene3D" id="1.25.40.10">
    <property type="entry name" value="Tetratricopeptide repeat domain"/>
    <property type="match status" value="2"/>
</dbReference>
<dbReference type="PROSITE" id="PS51375">
    <property type="entry name" value="PPR"/>
    <property type="match status" value="2"/>
</dbReference>
<evidence type="ECO:0000313" key="4">
    <source>
        <dbReference type="Proteomes" id="UP001632038"/>
    </source>
</evidence>